<evidence type="ECO:0000313" key="2">
    <source>
        <dbReference type="Proteomes" id="UP000789525"/>
    </source>
</evidence>
<keyword evidence="2" id="KW-1185">Reference proteome</keyword>
<comment type="caution">
    <text evidence="1">The sequence shown here is derived from an EMBL/GenBank/DDBJ whole genome shotgun (WGS) entry which is preliminary data.</text>
</comment>
<accession>A0ACA9MIJ3</accession>
<name>A0ACA9MIJ3_9GLOM</name>
<evidence type="ECO:0000313" key="1">
    <source>
        <dbReference type="EMBL" id="CAG8593009.1"/>
    </source>
</evidence>
<protein>
    <submittedName>
        <fullName evidence="1">6169_t:CDS:1</fullName>
    </submittedName>
</protein>
<dbReference type="EMBL" id="CAJVPT010013115">
    <property type="protein sequence ID" value="CAG8593009.1"/>
    <property type="molecule type" value="Genomic_DNA"/>
</dbReference>
<dbReference type="Proteomes" id="UP000789525">
    <property type="component" value="Unassembled WGS sequence"/>
</dbReference>
<organism evidence="1 2">
    <name type="scientific">Acaulospora colombiana</name>
    <dbReference type="NCBI Taxonomy" id="27376"/>
    <lineage>
        <taxon>Eukaryota</taxon>
        <taxon>Fungi</taxon>
        <taxon>Fungi incertae sedis</taxon>
        <taxon>Mucoromycota</taxon>
        <taxon>Glomeromycotina</taxon>
        <taxon>Glomeromycetes</taxon>
        <taxon>Diversisporales</taxon>
        <taxon>Acaulosporaceae</taxon>
        <taxon>Acaulospora</taxon>
    </lineage>
</organism>
<proteinExistence type="predicted"/>
<sequence>MTATNVKQTNVPGTVTFVEEVSGGVQTPVVMMTPSVPKGSDFSTLVAFTPPGQMERTAVFEDVPLWWRLASPLGYTGGVVSADGTAKVEPKGQRED</sequence>
<reference evidence="1" key="1">
    <citation type="submission" date="2021-06" db="EMBL/GenBank/DDBJ databases">
        <authorList>
            <person name="Kallberg Y."/>
            <person name="Tangrot J."/>
            <person name="Rosling A."/>
        </authorList>
    </citation>
    <scope>NUCLEOTIDE SEQUENCE</scope>
    <source>
        <strain evidence="1">CL356</strain>
    </source>
</reference>
<gene>
    <name evidence="1" type="ORF">ACOLOM_LOCUS6393</name>
</gene>